<protein>
    <submittedName>
        <fullName evidence="2">Uncharacterized protein</fullName>
    </submittedName>
</protein>
<evidence type="ECO:0000313" key="3">
    <source>
        <dbReference type="Proteomes" id="UP000539642"/>
    </source>
</evidence>
<keyword evidence="3" id="KW-1185">Reference proteome</keyword>
<reference evidence="2 3" key="1">
    <citation type="submission" date="2020-08" db="EMBL/GenBank/DDBJ databases">
        <title>Genomic Encyclopedia of Type Strains, Phase IV (KMG-IV): sequencing the most valuable type-strain genomes for metagenomic binning, comparative biology and taxonomic classification.</title>
        <authorList>
            <person name="Goeker M."/>
        </authorList>
    </citation>
    <scope>NUCLEOTIDE SEQUENCE [LARGE SCALE GENOMIC DNA]</scope>
    <source>
        <strain evidence="2 3">DSM 28570</strain>
    </source>
</reference>
<comment type="caution">
    <text evidence="2">The sequence shown here is derived from an EMBL/GenBank/DDBJ whole genome shotgun (WGS) entry which is preliminary data.</text>
</comment>
<feature type="coiled-coil region" evidence="1">
    <location>
        <begin position="112"/>
        <end position="139"/>
    </location>
</feature>
<proteinExistence type="predicted"/>
<name>A0A840UWK4_9BACT</name>
<keyword evidence="1" id="KW-0175">Coiled coil</keyword>
<dbReference type="AlphaFoldDB" id="A0A840UWK4"/>
<dbReference type="RefSeq" id="WP_183348498.1">
    <property type="nucleotide sequence ID" value="NZ_JACHEO010000002.1"/>
</dbReference>
<accession>A0A840UWK4</accession>
<dbReference type="Proteomes" id="UP000539642">
    <property type="component" value="Unassembled WGS sequence"/>
</dbReference>
<evidence type="ECO:0000256" key="1">
    <source>
        <dbReference type="SAM" id="Coils"/>
    </source>
</evidence>
<dbReference type="EMBL" id="JACHEO010000002">
    <property type="protein sequence ID" value="MBB5347078.1"/>
    <property type="molecule type" value="Genomic_DNA"/>
</dbReference>
<gene>
    <name evidence="2" type="ORF">HNQ81_000788</name>
</gene>
<organism evidence="2 3">
    <name type="scientific">Desulfoprunum benzoelyticum</name>
    <dbReference type="NCBI Taxonomy" id="1506996"/>
    <lineage>
        <taxon>Bacteria</taxon>
        <taxon>Pseudomonadati</taxon>
        <taxon>Thermodesulfobacteriota</taxon>
        <taxon>Desulfobulbia</taxon>
        <taxon>Desulfobulbales</taxon>
        <taxon>Desulfobulbaceae</taxon>
        <taxon>Desulfoprunum</taxon>
    </lineage>
</organism>
<sequence>MIDDIARLDQEIGIPETCYFSCPVCDKPYRIRYDVSGRKIYDGKYDEYTCFIKEGRCLYCETALYLAYDADHLCILAYDAAAEERRRRYAARHDKRQRQMKKIKQLLKENPTAELQAKRSQLKQKLKRLEMKMSTRNEAYLQQCHQLMTARRLEDSVSF</sequence>
<evidence type="ECO:0000313" key="2">
    <source>
        <dbReference type="EMBL" id="MBB5347078.1"/>
    </source>
</evidence>